<dbReference type="OrthoDB" id="7446297at2"/>
<proteinExistence type="predicted"/>
<accession>A5GE68</accession>
<sequence length="188" mass="21335">MNKELHDELLSMQHEDQRVLQELVDSGELGTVEYHPRIKEVHERNNVRIKQIVEQYGWPGISLAGKEGAEAAWLVVQHAVLDTEFMGVCLALLGEAVRNGEAEGVHFAYLQDRVLIMSGRPQIYGTQHDVDENGTAFPLPIENPSEVDYLRREMGLGTLAEATSRIQEMSNTIRRNREADRFNKDIAR</sequence>
<reference evidence="1 2" key="1">
    <citation type="submission" date="2007-05" db="EMBL/GenBank/DDBJ databases">
        <title>Complete sequence of Geobacter uraniireducens Rf4.</title>
        <authorList>
            <consortium name="US DOE Joint Genome Institute"/>
            <person name="Copeland A."/>
            <person name="Lucas S."/>
            <person name="Lapidus A."/>
            <person name="Barry K."/>
            <person name="Detter J.C."/>
            <person name="Glavina del Rio T."/>
            <person name="Hammon N."/>
            <person name="Israni S."/>
            <person name="Dalin E."/>
            <person name="Tice H."/>
            <person name="Pitluck S."/>
            <person name="Chertkov O."/>
            <person name="Brettin T."/>
            <person name="Bruce D."/>
            <person name="Han C."/>
            <person name="Schmutz J."/>
            <person name="Larimer F."/>
            <person name="Land M."/>
            <person name="Hauser L."/>
            <person name="Kyrpides N."/>
            <person name="Mikhailova N."/>
            <person name="Shelobolina E."/>
            <person name="Aklujkar M."/>
            <person name="Lovley D."/>
            <person name="Richardson P."/>
        </authorList>
    </citation>
    <scope>NUCLEOTIDE SEQUENCE [LARGE SCALE GENOMIC DNA]</scope>
    <source>
        <strain evidence="1 2">Rf4</strain>
    </source>
</reference>
<dbReference type="STRING" id="351605.Gura_1525"/>
<dbReference type="AlphaFoldDB" id="A5GE68"/>
<evidence type="ECO:0000313" key="2">
    <source>
        <dbReference type="Proteomes" id="UP000006695"/>
    </source>
</evidence>
<keyword evidence="2" id="KW-1185">Reference proteome</keyword>
<dbReference type="RefSeq" id="WP_011938436.1">
    <property type="nucleotide sequence ID" value="NC_009483.1"/>
</dbReference>
<organism evidence="1 2">
    <name type="scientific">Geotalea uraniireducens (strain Rf4)</name>
    <name type="common">Geobacter uraniireducens</name>
    <dbReference type="NCBI Taxonomy" id="351605"/>
    <lineage>
        <taxon>Bacteria</taxon>
        <taxon>Pseudomonadati</taxon>
        <taxon>Thermodesulfobacteriota</taxon>
        <taxon>Desulfuromonadia</taxon>
        <taxon>Geobacterales</taxon>
        <taxon>Geobacteraceae</taxon>
        <taxon>Geotalea</taxon>
    </lineage>
</organism>
<dbReference type="Pfam" id="PF20329">
    <property type="entry name" value="DUF6624"/>
    <property type="match status" value="1"/>
</dbReference>
<gene>
    <name evidence="1" type="ordered locus">Gura_1525</name>
</gene>
<protein>
    <submittedName>
        <fullName evidence="1">Uncharacterized protein</fullName>
    </submittedName>
</protein>
<evidence type="ECO:0000313" key="1">
    <source>
        <dbReference type="EMBL" id="ABQ25723.1"/>
    </source>
</evidence>
<dbReference type="KEGG" id="gur:Gura_1525"/>
<dbReference type="HOGENOM" id="CLU_104584_2_0_7"/>
<name>A5GE68_GEOUR</name>
<dbReference type="Proteomes" id="UP000006695">
    <property type="component" value="Chromosome"/>
</dbReference>
<dbReference type="InterPro" id="IPR046732">
    <property type="entry name" value="DUF6624"/>
</dbReference>
<dbReference type="EMBL" id="CP000698">
    <property type="protein sequence ID" value="ABQ25723.1"/>
    <property type="molecule type" value="Genomic_DNA"/>
</dbReference>